<dbReference type="Gene3D" id="1.10.8.60">
    <property type="match status" value="1"/>
</dbReference>
<dbReference type="GO" id="GO:0006270">
    <property type="term" value="P:DNA replication initiation"/>
    <property type="evidence" value="ECO:0007669"/>
    <property type="project" value="TreeGrafter"/>
</dbReference>
<feature type="domain" description="Hda lid" evidence="1">
    <location>
        <begin position="187"/>
        <end position="237"/>
    </location>
</feature>
<dbReference type="GO" id="GO:0003688">
    <property type="term" value="F:DNA replication origin binding"/>
    <property type="evidence" value="ECO:0007669"/>
    <property type="project" value="TreeGrafter"/>
</dbReference>
<dbReference type="AlphaFoldDB" id="A0A3B0TA90"/>
<reference evidence="2" key="1">
    <citation type="submission" date="2018-06" db="EMBL/GenBank/DDBJ databases">
        <authorList>
            <person name="Zhirakovskaya E."/>
        </authorList>
    </citation>
    <scope>NUCLEOTIDE SEQUENCE</scope>
</reference>
<evidence type="ECO:0000259" key="1">
    <source>
        <dbReference type="Pfam" id="PF22688"/>
    </source>
</evidence>
<accession>A0A3B0TA90</accession>
<proteinExistence type="predicted"/>
<dbReference type="InterPro" id="IPR027417">
    <property type="entry name" value="P-loop_NTPase"/>
</dbReference>
<dbReference type="GO" id="GO:0005886">
    <property type="term" value="C:plasma membrane"/>
    <property type="evidence" value="ECO:0007669"/>
    <property type="project" value="TreeGrafter"/>
</dbReference>
<dbReference type="PANTHER" id="PTHR30050:SF5">
    <property type="entry name" value="DNAA REGULATORY INACTIVATOR HDA"/>
    <property type="match status" value="1"/>
</dbReference>
<protein>
    <submittedName>
        <fullName evidence="2">Chromosomal replication initiator protein DnaA</fullName>
    </submittedName>
</protein>
<dbReference type="Pfam" id="PF22688">
    <property type="entry name" value="Hda_lid"/>
    <property type="match status" value="1"/>
</dbReference>
<organism evidence="2">
    <name type="scientific">hydrothermal vent metagenome</name>
    <dbReference type="NCBI Taxonomy" id="652676"/>
    <lineage>
        <taxon>unclassified sequences</taxon>
        <taxon>metagenomes</taxon>
        <taxon>ecological metagenomes</taxon>
    </lineage>
</organism>
<name>A0A3B0TA90_9ZZZZ</name>
<gene>
    <name evidence="2" type="ORF">MNBD_ALPHA09-523</name>
</gene>
<dbReference type="EMBL" id="UOEM01000084">
    <property type="protein sequence ID" value="VAW15355.1"/>
    <property type="molecule type" value="Genomic_DNA"/>
</dbReference>
<dbReference type="Gene3D" id="3.40.50.300">
    <property type="entry name" value="P-loop containing nucleotide triphosphate hydrolases"/>
    <property type="match status" value="1"/>
</dbReference>
<dbReference type="PANTHER" id="PTHR30050">
    <property type="entry name" value="CHROMOSOMAL REPLICATION INITIATOR PROTEIN DNAA"/>
    <property type="match status" value="1"/>
</dbReference>
<dbReference type="SUPFAM" id="SSF52540">
    <property type="entry name" value="P-loop containing nucleoside triphosphate hydrolases"/>
    <property type="match status" value="1"/>
</dbReference>
<sequence length="248" mass="26503">MTGLPPKSGTGTPLIKARQLALDLDRQPEFALEDYITGPANAQAFALVTSWPDWPHPIVLIHGAPASGKSHLARIWSRQSGAVGIDAGAIGNVLPQLVSAGGQGRAHLVEDIDRPGEGGPLDKDGLFHLINHTIETGGTLLVTAREPAAHLAIDLPDLASRLRAAGAAPIHQPDGDLLESLLVKLFADRQIDVPPQVTIFAAGRMERSFAAAATLVETVDRMALEQGRRITIPLLRRYFDQSEGRDRA</sequence>
<dbReference type="InterPro" id="IPR055199">
    <property type="entry name" value="Hda_lid"/>
</dbReference>
<evidence type="ECO:0000313" key="2">
    <source>
        <dbReference type="EMBL" id="VAW15355.1"/>
    </source>
</evidence>